<dbReference type="InterPro" id="IPR003593">
    <property type="entry name" value="AAA+_ATPase"/>
</dbReference>
<dbReference type="PANTHER" id="PTHR42781">
    <property type="entry name" value="SPERMIDINE/PUTRESCINE IMPORT ATP-BINDING PROTEIN POTA"/>
    <property type="match status" value="1"/>
</dbReference>
<evidence type="ECO:0000256" key="1">
    <source>
        <dbReference type="ARBA" id="ARBA00005417"/>
    </source>
</evidence>
<feature type="domain" description="ABC transporter" evidence="5">
    <location>
        <begin position="1"/>
        <end position="231"/>
    </location>
</feature>
<name>A0ABT5JDC2_RHOTP</name>
<keyword evidence="7" id="KW-1185">Reference proteome</keyword>
<evidence type="ECO:0000313" key="7">
    <source>
        <dbReference type="Proteomes" id="UP001165652"/>
    </source>
</evidence>
<keyword evidence="4 6" id="KW-0067">ATP-binding</keyword>
<accession>A0ABT5JDC2</accession>
<evidence type="ECO:0000259" key="5">
    <source>
        <dbReference type="PROSITE" id="PS50893"/>
    </source>
</evidence>
<comment type="similarity">
    <text evidence="1">Belongs to the ABC transporter superfamily.</text>
</comment>
<dbReference type="SUPFAM" id="SSF50331">
    <property type="entry name" value="MOP-like"/>
    <property type="match status" value="1"/>
</dbReference>
<dbReference type="Gene3D" id="3.40.50.300">
    <property type="entry name" value="P-loop containing nucleotide triphosphate hydrolases"/>
    <property type="match status" value="1"/>
</dbReference>
<organism evidence="6 7">
    <name type="scientific">Rhodoplanes tepidamans</name>
    <name type="common">Rhodoplanes cryptolactis</name>
    <dbReference type="NCBI Taxonomy" id="200616"/>
    <lineage>
        <taxon>Bacteria</taxon>
        <taxon>Pseudomonadati</taxon>
        <taxon>Pseudomonadota</taxon>
        <taxon>Alphaproteobacteria</taxon>
        <taxon>Hyphomicrobiales</taxon>
        <taxon>Nitrobacteraceae</taxon>
        <taxon>Rhodoplanes</taxon>
    </lineage>
</organism>
<dbReference type="SMART" id="SM00382">
    <property type="entry name" value="AAA"/>
    <property type="match status" value="1"/>
</dbReference>
<evidence type="ECO:0000313" key="6">
    <source>
        <dbReference type="EMBL" id="MDC7787619.1"/>
    </source>
</evidence>
<reference evidence="6" key="2">
    <citation type="submission" date="2023-02" db="EMBL/GenBank/DDBJ databases">
        <authorList>
            <person name="Rayyan A."/>
            <person name="Meyer T."/>
            <person name="Kyndt J.A."/>
        </authorList>
    </citation>
    <scope>NUCLEOTIDE SEQUENCE</scope>
    <source>
        <strain evidence="6">DSM 9987</strain>
    </source>
</reference>
<dbReference type="InterPro" id="IPR008995">
    <property type="entry name" value="Mo/tungstate-bd_C_term_dom"/>
</dbReference>
<dbReference type="Proteomes" id="UP001165652">
    <property type="component" value="Unassembled WGS sequence"/>
</dbReference>
<evidence type="ECO:0000256" key="2">
    <source>
        <dbReference type="ARBA" id="ARBA00022448"/>
    </source>
</evidence>
<proteinExistence type="inferred from homology"/>
<dbReference type="Pfam" id="PF00005">
    <property type="entry name" value="ABC_tran"/>
    <property type="match status" value="1"/>
</dbReference>
<dbReference type="GO" id="GO:0005524">
    <property type="term" value="F:ATP binding"/>
    <property type="evidence" value="ECO:0007669"/>
    <property type="project" value="UniProtKB-KW"/>
</dbReference>
<dbReference type="InterPro" id="IPR027417">
    <property type="entry name" value="P-loop_NTPase"/>
</dbReference>
<dbReference type="Gene3D" id="2.40.50.100">
    <property type="match status" value="1"/>
</dbReference>
<evidence type="ECO:0000256" key="4">
    <source>
        <dbReference type="ARBA" id="ARBA00022840"/>
    </source>
</evidence>
<dbReference type="EMBL" id="JAQQLI010000030">
    <property type="protein sequence ID" value="MDC7787619.1"/>
    <property type="molecule type" value="Genomic_DNA"/>
</dbReference>
<keyword evidence="3" id="KW-0547">Nucleotide-binding</keyword>
<keyword evidence="2" id="KW-0813">Transport</keyword>
<protein>
    <submittedName>
        <fullName evidence="6">ABC transporter ATP-binding protein</fullName>
    </submittedName>
</protein>
<dbReference type="Pfam" id="PF08402">
    <property type="entry name" value="TOBE_2"/>
    <property type="match status" value="1"/>
</dbReference>
<dbReference type="InterPro" id="IPR003439">
    <property type="entry name" value="ABC_transporter-like_ATP-bd"/>
</dbReference>
<reference evidence="6" key="1">
    <citation type="journal article" date="2023" name="Microbiol Resour">
        <title>Genome Sequences of Rhodoplanes serenus and Two Thermotolerant Strains, Rhodoplanes tepidamans and 'Rhodoplanes cryptolactis,' Further Refine the Genus.</title>
        <authorList>
            <person name="Rayyan A.A."/>
            <person name="Kyndt J.A."/>
        </authorList>
    </citation>
    <scope>NUCLEOTIDE SEQUENCE</scope>
    <source>
        <strain evidence="6">DSM 9987</strain>
    </source>
</reference>
<dbReference type="PROSITE" id="PS50893">
    <property type="entry name" value="ABC_TRANSPORTER_2"/>
    <property type="match status" value="1"/>
</dbReference>
<gene>
    <name evidence="6" type="ORF">PQJ73_18165</name>
</gene>
<dbReference type="SUPFAM" id="SSF52540">
    <property type="entry name" value="P-loop containing nucleoside triphosphate hydrolases"/>
    <property type="match status" value="1"/>
</dbReference>
<evidence type="ECO:0000256" key="3">
    <source>
        <dbReference type="ARBA" id="ARBA00022741"/>
    </source>
</evidence>
<comment type="caution">
    <text evidence="6">The sequence shown here is derived from an EMBL/GenBank/DDBJ whole genome shotgun (WGS) entry which is preliminary data.</text>
</comment>
<dbReference type="InterPro" id="IPR017871">
    <property type="entry name" value="ABC_transporter-like_CS"/>
</dbReference>
<dbReference type="PROSITE" id="PS00211">
    <property type="entry name" value="ABC_TRANSPORTER_1"/>
    <property type="match status" value="1"/>
</dbReference>
<dbReference type="InterPro" id="IPR013611">
    <property type="entry name" value="Transp-assoc_OB_typ2"/>
</dbReference>
<sequence>MELTSVSHRFGPATVIDDVSLAIAPGEFIAFLGPSGCGKTTLLRIVAGFITPSSGEVRMSGAAVGGLGPAERGVGIVFQNYALFPHMTVARNVDYGLRARGWPRARRDARVREMLGFVRMSAFADRYPRQLSGGQQQRVALARALAVDPSILLLDEPFGALDKNLRLDMQIELERIHRDAGLTTIMVTHDQEEALALADRIAVFDAGRLEQFGTPQEIYDRPATRFVSSFVGHTNLLPGRLLNSRGEARIATDAGPVLVLPQARPCGRPGRVLVAIRPENLRLATSGEASAFAAVVRAVMPLGPTIAYDLALADGTPLKLLHMRGAAPGATPGAQVHLQIADPTHCPVYID</sequence>
<dbReference type="PANTHER" id="PTHR42781:SF4">
    <property type="entry name" value="SPERMIDINE_PUTRESCINE IMPORT ATP-BINDING PROTEIN POTA"/>
    <property type="match status" value="1"/>
</dbReference>
<dbReference type="InterPro" id="IPR050093">
    <property type="entry name" value="ABC_SmlMolc_Importer"/>
</dbReference>